<reference evidence="1 8" key="1">
    <citation type="journal article" date="2016" name="J. Clin. Microbiol.">
        <title>Detection and Whole-Genome Sequencing of Carbapenemase-Producing Aeromonas hydrophila Isolates from Routine Perirectal Surveillance Culture.</title>
        <authorList>
            <person name="Hughes H.Y."/>
            <person name="Conlan S.P."/>
            <person name="Lau A.F."/>
            <person name="Dekker J.P."/>
            <person name="Michelin A.V."/>
            <person name="Youn J.H."/>
            <person name="Henderson D.K."/>
            <person name="Frank K.M."/>
            <person name="Segre J.A."/>
            <person name="Palmore T.N."/>
        </authorList>
    </citation>
    <scope>NUCLEOTIDE SEQUENCE [LARGE SCALE GENOMIC DNA]</scope>
    <source>
        <strain evidence="1 8">AVNIH1</strain>
    </source>
</reference>
<dbReference type="SUPFAM" id="SSF75169">
    <property type="entry name" value="DsrEFH-like"/>
    <property type="match status" value="1"/>
</dbReference>
<reference evidence="5 11" key="4">
    <citation type="submission" date="2018-09" db="EMBL/GenBank/DDBJ databases">
        <title>Genome sequencing of Aeromonas veronii MS-17-88.</title>
        <authorList>
            <person name="Tekedar H.C."/>
            <person name="Arick M.A."/>
            <person name="Hsu C.-Y."/>
            <person name="Thrash A."/>
            <person name="Karsi A."/>
            <person name="Lawrence M.L."/>
            <person name="Abdelhamed H."/>
        </authorList>
    </citation>
    <scope>NUCLEOTIDE SEQUENCE [LARGE SCALE GENOMIC DNA]</scope>
    <source>
        <strain evidence="5 11">MS 17-88</strain>
    </source>
</reference>
<dbReference type="Proteomes" id="UP000241986">
    <property type="component" value="Unassembled WGS sequence"/>
</dbReference>
<accession>A0A318DRQ4</accession>
<dbReference type="STRING" id="654.AMS64_06935"/>
<dbReference type="AlphaFoldDB" id="A0A165TLV5"/>
<dbReference type="PANTHER" id="PTHR34874">
    <property type="entry name" value="PROTEIN YCHN"/>
    <property type="match status" value="1"/>
</dbReference>
<evidence type="ECO:0000313" key="1">
    <source>
        <dbReference type="EMBL" id="ANB54456.1"/>
    </source>
</evidence>
<dbReference type="Proteomes" id="UP000515442">
    <property type="component" value="Chromosome"/>
</dbReference>
<dbReference type="EMBL" id="CP014774">
    <property type="protein sequence ID" value="ANB54456.1"/>
    <property type="molecule type" value="Genomic_DNA"/>
</dbReference>
<dbReference type="Proteomes" id="UP000076809">
    <property type="component" value="Chromosome"/>
</dbReference>
<dbReference type="EMBL" id="CABWLC010000016">
    <property type="protein sequence ID" value="VXA86415.1"/>
    <property type="molecule type" value="Genomic_DNA"/>
</dbReference>
<evidence type="ECO:0000313" key="2">
    <source>
        <dbReference type="EMBL" id="AYV36404.1"/>
    </source>
</evidence>
<dbReference type="Proteomes" id="UP000323129">
    <property type="component" value="Unassembled WGS sequence"/>
</dbReference>
<dbReference type="GeneID" id="60786004"/>
<evidence type="ECO:0000313" key="4">
    <source>
        <dbReference type="EMBL" id="PTH80628.1"/>
    </source>
</evidence>
<dbReference type="RefSeq" id="WP_005334901.1">
    <property type="nucleotide sequence ID" value="NZ_AP022038.1"/>
</dbReference>
<evidence type="ECO:0000313" key="12">
    <source>
        <dbReference type="Proteomes" id="UP000323129"/>
    </source>
</evidence>
<evidence type="ECO:0000313" key="6">
    <source>
        <dbReference type="EMBL" id="TYD43101.1"/>
    </source>
</evidence>
<sequence length="117" mass="12331">MNQQIVVIANGAPYGSESLFNALRLAIALNEQGGASLKLFLMSDAVSAALAGQAPAEGYNLRQMLEILLAQGVTIRLCKTCTDARGITALPLIEGIEVGTLPMLAQWTLAADKVLTF</sequence>
<dbReference type="Proteomes" id="UP000267614">
    <property type="component" value="Chromosome"/>
</dbReference>
<evidence type="ECO:0000313" key="13">
    <source>
        <dbReference type="Proteomes" id="UP000439123"/>
    </source>
</evidence>
<dbReference type="Pfam" id="PF02635">
    <property type="entry name" value="DsrE"/>
    <property type="match status" value="1"/>
</dbReference>
<dbReference type="EMBL" id="RAWX01000003">
    <property type="protein sequence ID" value="RKJ87765.1"/>
    <property type="molecule type" value="Genomic_DNA"/>
</dbReference>
<evidence type="ECO:0000313" key="8">
    <source>
        <dbReference type="Proteomes" id="UP000076809"/>
    </source>
</evidence>
<evidence type="ECO:0000313" key="11">
    <source>
        <dbReference type="Proteomes" id="UP000281725"/>
    </source>
</evidence>
<reference evidence="3 14" key="7">
    <citation type="submission" date="2019-12" db="EMBL/GenBank/DDBJ databases">
        <title>complete genome sequences of Aeromonas veronii str. WP3-W19-ESBL-03 isolated from wastewater treatment plant effluent.</title>
        <authorList>
            <person name="Sekizuka T."/>
            <person name="Itokawa K."/>
            <person name="Yatsu K."/>
            <person name="Inamine Y."/>
            <person name="Kuroda M."/>
        </authorList>
    </citation>
    <scope>NUCLEOTIDE SEQUENCE [LARGE SCALE GENOMIC DNA]</scope>
    <source>
        <strain evidence="3 14">WP3-W19-ESBL-03</strain>
    </source>
</reference>
<gene>
    <name evidence="7" type="primary">ychN</name>
    <name evidence="7" type="ORF">AERO8C_30002</name>
    <name evidence="6" type="ORF">CJF24_14735</name>
    <name evidence="5" type="ORF">D6R50_16130</name>
    <name evidence="4" type="ORF">DAA48_13430</name>
    <name evidence="2" type="ORF">EFI48_06020</name>
    <name evidence="1" type="ORF">WM43_18260</name>
    <name evidence="3" type="ORF">WP3W19E03_32210</name>
</gene>
<evidence type="ECO:0000313" key="14">
    <source>
        <dbReference type="Proteomes" id="UP000515442"/>
    </source>
</evidence>
<dbReference type="EMBL" id="PZKL01000032">
    <property type="protein sequence ID" value="PTH80628.1"/>
    <property type="molecule type" value="Genomic_DNA"/>
</dbReference>
<reference evidence="6 12" key="2">
    <citation type="submission" date="2017-08" db="EMBL/GenBank/DDBJ databases">
        <title>Aeromonas veronii bv sobria strain NS22 whole genome sequencing.</title>
        <authorList>
            <person name="Katharios P."/>
            <person name="Ha V.Q."/>
            <person name="Smyrli M."/>
        </authorList>
    </citation>
    <scope>NUCLEOTIDE SEQUENCE [LARGE SCALE GENOMIC DNA]</scope>
    <source>
        <strain evidence="6 12">NS22</strain>
    </source>
</reference>
<keyword evidence="12" id="KW-1185">Reference proteome</keyword>
<dbReference type="EMBL" id="CP033604">
    <property type="protein sequence ID" value="AYV36404.1"/>
    <property type="molecule type" value="Genomic_DNA"/>
</dbReference>
<dbReference type="Proteomes" id="UP000439123">
    <property type="component" value="Unassembled WGS sequence"/>
</dbReference>
<evidence type="ECO:0000313" key="7">
    <source>
        <dbReference type="EMBL" id="VXA86415.1"/>
    </source>
</evidence>
<dbReference type="PANTHER" id="PTHR34874:SF1">
    <property type="entry name" value="PROTEIN YCHN"/>
    <property type="match status" value="1"/>
</dbReference>
<dbReference type="EMBL" id="AP022038">
    <property type="protein sequence ID" value="BBR40696.1"/>
    <property type="molecule type" value="Genomic_DNA"/>
</dbReference>
<reference evidence="7 13" key="6">
    <citation type="submission" date="2019-10" db="EMBL/GenBank/DDBJ databases">
        <authorList>
            <person name="Karimi E."/>
        </authorList>
    </citation>
    <scope>NUCLEOTIDE SEQUENCE [LARGE SCALE GENOMIC DNA]</scope>
    <source>
        <strain evidence="7">Aeromonas sp. 8C</strain>
    </source>
</reference>
<evidence type="ECO:0000313" key="5">
    <source>
        <dbReference type="EMBL" id="RKJ87765.1"/>
    </source>
</evidence>
<dbReference type="Proteomes" id="UP000281725">
    <property type="component" value="Unassembled WGS sequence"/>
</dbReference>
<evidence type="ECO:0000313" key="3">
    <source>
        <dbReference type="EMBL" id="BBR40696.1"/>
    </source>
</evidence>
<dbReference type="EMBL" id="NQMC01000043">
    <property type="protein sequence ID" value="TYD43101.1"/>
    <property type="molecule type" value="Genomic_DNA"/>
</dbReference>
<dbReference type="OrthoDB" id="9807918at2"/>
<accession>A0A165TLV5</accession>
<reference evidence="4 9" key="3">
    <citation type="submission" date="2018-03" db="EMBL/GenBank/DDBJ databases">
        <title>Aeromonas veronii whole genome sequencing and analysis.</title>
        <authorList>
            <person name="Xie H."/>
            <person name="Liu T."/>
            <person name="Wang K."/>
        </authorList>
    </citation>
    <scope>NUCLEOTIDE SEQUENCE [LARGE SCALE GENOMIC DNA]</scope>
    <source>
        <strain evidence="4 9">XH.VA.1</strain>
    </source>
</reference>
<evidence type="ECO:0000313" key="9">
    <source>
        <dbReference type="Proteomes" id="UP000241986"/>
    </source>
</evidence>
<protein>
    <submittedName>
        <fullName evidence="7">Uncharacterized protein</fullName>
    </submittedName>
</protein>
<dbReference type="InterPro" id="IPR003787">
    <property type="entry name" value="Sulphur_relay_DsrE/F-like"/>
</dbReference>
<organism evidence="7 13">
    <name type="scientific">Aeromonas veronii</name>
    <dbReference type="NCBI Taxonomy" id="654"/>
    <lineage>
        <taxon>Bacteria</taxon>
        <taxon>Pseudomonadati</taxon>
        <taxon>Pseudomonadota</taxon>
        <taxon>Gammaproteobacteria</taxon>
        <taxon>Aeromonadales</taxon>
        <taxon>Aeromonadaceae</taxon>
        <taxon>Aeromonas</taxon>
    </lineage>
</organism>
<dbReference type="Gene3D" id="3.40.1260.10">
    <property type="entry name" value="DsrEFH-like"/>
    <property type="match status" value="1"/>
</dbReference>
<proteinExistence type="predicted"/>
<accession>A0A653L419</accession>
<evidence type="ECO:0000313" key="10">
    <source>
        <dbReference type="Proteomes" id="UP000267614"/>
    </source>
</evidence>
<dbReference type="GO" id="GO:0005829">
    <property type="term" value="C:cytosol"/>
    <property type="evidence" value="ECO:0007669"/>
    <property type="project" value="TreeGrafter"/>
</dbReference>
<reference evidence="2 10" key="5">
    <citation type="submission" date="2018-11" db="EMBL/GenBank/DDBJ databases">
        <title>Complete genome sequence of multidrug-resistant Aeromonas veronii strain MS-18-37.</title>
        <authorList>
            <person name="Abdelhamed H."/>
            <person name="Lawrence M."/>
            <person name="Waldbieser G."/>
        </authorList>
    </citation>
    <scope>NUCLEOTIDE SEQUENCE [LARGE SCALE GENOMIC DNA]</scope>
    <source>
        <strain evidence="2 10">MS-18-37</strain>
    </source>
</reference>
<dbReference type="InterPro" id="IPR027396">
    <property type="entry name" value="DsrEFH-like"/>
</dbReference>
<name>A0A165TLV5_AERVE</name>